<evidence type="ECO:0000313" key="1">
    <source>
        <dbReference type="EMBL" id="JAH40331.1"/>
    </source>
</evidence>
<dbReference type="EMBL" id="GBXM01068246">
    <property type="protein sequence ID" value="JAH40331.1"/>
    <property type="molecule type" value="Transcribed_RNA"/>
</dbReference>
<sequence>MVSELSRTKQAEDLLTFGSLEVIA</sequence>
<dbReference type="AlphaFoldDB" id="A0A0E9SGB8"/>
<accession>A0A0E9SGB8</accession>
<reference evidence="1" key="2">
    <citation type="journal article" date="2015" name="Fish Shellfish Immunol.">
        <title>Early steps in the European eel (Anguilla anguilla)-Vibrio vulnificus interaction in the gills: Role of the RtxA13 toxin.</title>
        <authorList>
            <person name="Callol A."/>
            <person name="Pajuelo D."/>
            <person name="Ebbesson L."/>
            <person name="Teles M."/>
            <person name="MacKenzie S."/>
            <person name="Amaro C."/>
        </authorList>
    </citation>
    <scope>NUCLEOTIDE SEQUENCE</scope>
</reference>
<protein>
    <submittedName>
        <fullName evidence="1">Uncharacterized protein</fullName>
    </submittedName>
</protein>
<proteinExistence type="predicted"/>
<organism evidence="1">
    <name type="scientific">Anguilla anguilla</name>
    <name type="common">European freshwater eel</name>
    <name type="synonym">Muraena anguilla</name>
    <dbReference type="NCBI Taxonomy" id="7936"/>
    <lineage>
        <taxon>Eukaryota</taxon>
        <taxon>Metazoa</taxon>
        <taxon>Chordata</taxon>
        <taxon>Craniata</taxon>
        <taxon>Vertebrata</taxon>
        <taxon>Euteleostomi</taxon>
        <taxon>Actinopterygii</taxon>
        <taxon>Neopterygii</taxon>
        <taxon>Teleostei</taxon>
        <taxon>Anguilliformes</taxon>
        <taxon>Anguillidae</taxon>
        <taxon>Anguilla</taxon>
    </lineage>
</organism>
<name>A0A0E9SGB8_ANGAN</name>
<reference evidence="1" key="1">
    <citation type="submission" date="2014-11" db="EMBL/GenBank/DDBJ databases">
        <authorList>
            <person name="Amaro Gonzalez C."/>
        </authorList>
    </citation>
    <scope>NUCLEOTIDE SEQUENCE</scope>
</reference>